<sequence length="254" mass="28390">MPKAPGCTDPPTVGRHKPKNLWLLSFITRGLSNNISELGVCEKEYSLDIILIHEPFLKPKSRVACKIRNNVHLGTDRRDILGGGTALYYKRSLYCCPIDKHPLTDLEAAVCRLAMTEHGTLIIAPVYLSPTKKLLQSDLESLFSLEDIVILFADFNSKNVKWKCITTNKNGRKLSSLVGKIEFDVLSLLTPTRFPGNNQHRPDILGIALVKGVALRLGGIETLQCLNSDHRLMLLKLDRLMTGDRPNPVKTIRN</sequence>
<dbReference type="GO" id="GO:0003964">
    <property type="term" value="F:RNA-directed DNA polymerase activity"/>
    <property type="evidence" value="ECO:0007669"/>
    <property type="project" value="UniProtKB-KW"/>
</dbReference>
<dbReference type="Proteomes" id="UP000299102">
    <property type="component" value="Unassembled WGS sequence"/>
</dbReference>
<comment type="caution">
    <text evidence="2">The sequence shown here is derived from an EMBL/GenBank/DDBJ whole genome shotgun (WGS) entry which is preliminary data.</text>
</comment>
<evidence type="ECO:0000313" key="3">
    <source>
        <dbReference type="Proteomes" id="UP000299102"/>
    </source>
</evidence>
<dbReference type="InterPro" id="IPR005135">
    <property type="entry name" value="Endo/exonuclease/phosphatase"/>
</dbReference>
<dbReference type="Gene3D" id="3.60.10.10">
    <property type="entry name" value="Endonuclease/exonuclease/phosphatase"/>
    <property type="match status" value="1"/>
</dbReference>
<dbReference type="AlphaFoldDB" id="A0A4C1VF53"/>
<keyword evidence="3" id="KW-1185">Reference proteome</keyword>
<keyword evidence="2" id="KW-0695">RNA-directed DNA polymerase</keyword>
<evidence type="ECO:0000259" key="1">
    <source>
        <dbReference type="Pfam" id="PF14529"/>
    </source>
</evidence>
<dbReference type="EMBL" id="BGZK01000325">
    <property type="protein sequence ID" value="GBP36912.1"/>
    <property type="molecule type" value="Genomic_DNA"/>
</dbReference>
<evidence type="ECO:0000313" key="2">
    <source>
        <dbReference type="EMBL" id="GBP36912.1"/>
    </source>
</evidence>
<protein>
    <submittedName>
        <fullName evidence="2">RNA-directed DNA polymerase from mobile element jockey</fullName>
    </submittedName>
</protein>
<proteinExistence type="predicted"/>
<dbReference type="SUPFAM" id="SSF56219">
    <property type="entry name" value="DNase I-like"/>
    <property type="match status" value="1"/>
</dbReference>
<dbReference type="InterPro" id="IPR036691">
    <property type="entry name" value="Endo/exonu/phosph_ase_sf"/>
</dbReference>
<feature type="domain" description="Endonuclease/exonuclease/phosphatase" evidence="1">
    <location>
        <begin position="122"/>
        <end position="233"/>
    </location>
</feature>
<organism evidence="2 3">
    <name type="scientific">Eumeta variegata</name>
    <name type="common">Bagworm moth</name>
    <name type="synonym">Eumeta japonica</name>
    <dbReference type="NCBI Taxonomy" id="151549"/>
    <lineage>
        <taxon>Eukaryota</taxon>
        <taxon>Metazoa</taxon>
        <taxon>Ecdysozoa</taxon>
        <taxon>Arthropoda</taxon>
        <taxon>Hexapoda</taxon>
        <taxon>Insecta</taxon>
        <taxon>Pterygota</taxon>
        <taxon>Neoptera</taxon>
        <taxon>Endopterygota</taxon>
        <taxon>Lepidoptera</taxon>
        <taxon>Glossata</taxon>
        <taxon>Ditrysia</taxon>
        <taxon>Tineoidea</taxon>
        <taxon>Psychidae</taxon>
        <taxon>Oiketicinae</taxon>
        <taxon>Eumeta</taxon>
    </lineage>
</organism>
<keyword evidence="2" id="KW-0548">Nucleotidyltransferase</keyword>
<name>A0A4C1VF53_EUMVA</name>
<accession>A0A4C1VF53</accession>
<dbReference type="Pfam" id="PF14529">
    <property type="entry name" value="Exo_endo_phos_2"/>
    <property type="match status" value="1"/>
</dbReference>
<dbReference type="OrthoDB" id="7487383at2759"/>
<reference evidence="2 3" key="1">
    <citation type="journal article" date="2019" name="Commun. Biol.">
        <title>The bagworm genome reveals a unique fibroin gene that provides high tensile strength.</title>
        <authorList>
            <person name="Kono N."/>
            <person name="Nakamura H."/>
            <person name="Ohtoshi R."/>
            <person name="Tomita M."/>
            <person name="Numata K."/>
            <person name="Arakawa K."/>
        </authorList>
    </citation>
    <scope>NUCLEOTIDE SEQUENCE [LARGE SCALE GENOMIC DNA]</scope>
</reference>
<gene>
    <name evidence="2" type="ORF">EVAR_23214_1</name>
</gene>
<keyword evidence="2" id="KW-0808">Transferase</keyword>